<dbReference type="Pfam" id="PF19877">
    <property type="entry name" value="DUF6350"/>
    <property type="match status" value="1"/>
</dbReference>
<feature type="transmembrane region" description="Helical" evidence="1">
    <location>
        <begin position="122"/>
        <end position="141"/>
    </location>
</feature>
<dbReference type="EMBL" id="FNZI01000002">
    <property type="protein sequence ID" value="SEJ18362.1"/>
    <property type="molecule type" value="Genomic_DNA"/>
</dbReference>
<feature type="transmembrane region" description="Helical" evidence="1">
    <location>
        <begin position="220"/>
        <end position="239"/>
    </location>
</feature>
<evidence type="ECO:0000313" key="2">
    <source>
        <dbReference type="EMBL" id="SEJ18362.1"/>
    </source>
</evidence>
<gene>
    <name evidence="2" type="ORF">SAMN05421637_1075</name>
</gene>
<keyword evidence="1" id="KW-0472">Membrane</keyword>
<organism evidence="2 3">
    <name type="scientific">Demequina mangrovi</name>
    <dbReference type="NCBI Taxonomy" id="1043493"/>
    <lineage>
        <taxon>Bacteria</taxon>
        <taxon>Bacillati</taxon>
        <taxon>Actinomycetota</taxon>
        <taxon>Actinomycetes</taxon>
        <taxon>Micrococcales</taxon>
        <taxon>Demequinaceae</taxon>
        <taxon>Demequina</taxon>
    </lineage>
</organism>
<feature type="transmembrane region" description="Helical" evidence="1">
    <location>
        <begin position="251"/>
        <end position="270"/>
    </location>
</feature>
<accession>A0A1H6X0T1</accession>
<proteinExistence type="predicted"/>
<feature type="transmembrane region" description="Helical" evidence="1">
    <location>
        <begin position="295"/>
        <end position="315"/>
    </location>
</feature>
<keyword evidence="1" id="KW-0812">Transmembrane</keyword>
<sequence length="415" mass="41911">MDAMPEDRTAPASPLFARIQAALPGWAGGLLAGVQGIVLSYLVVLAPALAAVAGAPSLDGSAAVDWSGAATIATDLWLLGHGVPLVTDAGVISLIPLGLPLVSGAILVAVSRRFAVKSWTSWALGVAAFAAGAALIGWLGAPDELRPASATRAALAGILIAAPAVAAGIWRAYGARLRVLDRVPDFIRAGLRLGLGTLALIVAAAAAVGGTWAVLAMDRVAVLSSGLGMDPLGAGALALGETLYVPTMVCWMVAWLIGPGFVVGTGSLYAPDTLTEDALPSLPLLGTLPAGSGGWWVWSPFVVMALAALARALLARRIGLDWESAKAGGVAVGSVALGLVALTGLSRGSAGPGRLQDVGAEIIPVTLIGTALVVAGYGLVWGVLAGWRWVRARGRVDDAGEVRQEREPVRAGSAR</sequence>
<keyword evidence="1" id="KW-1133">Transmembrane helix</keyword>
<dbReference type="InterPro" id="IPR045931">
    <property type="entry name" value="DUF6350"/>
</dbReference>
<feature type="transmembrane region" description="Helical" evidence="1">
    <location>
        <begin position="89"/>
        <end position="110"/>
    </location>
</feature>
<feature type="transmembrane region" description="Helical" evidence="1">
    <location>
        <begin position="21"/>
        <end position="44"/>
    </location>
</feature>
<feature type="transmembrane region" description="Helical" evidence="1">
    <location>
        <begin position="153"/>
        <end position="173"/>
    </location>
</feature>
<evidence type="ECO:0000313" key="3">
    <source>
        <dbReference type="Proteomes" id="UP000183315"/>
    </source>
</evidence>
<dbReference type="eggNOG" id="COG2311">
    <property type="taxonomic scope" value="Bacteria"/>
</dbReference>
<dbReference type="AlphaFoldDB" id="A0A1H6X0T1"/>
<feature type="transmembrane region" description="Helical" evidence="1">
    <location>
        <begin position="327"/>
        <end position="345"/>
    </location>
</feature>
<feature type="transmembrane region" description="Helical" evidence="1">
    <location>
        <begin position="365"/>
        <end position="387"/>
    </location>
</feature>
<name>A0A1H6X0T1_9MICO</name>
<keyword evidence="3" id="KW-1185">Reference proteome</keyword>
<dbReference type="Proteomes" id="UP000183315">
    <property type="component" value="Unassembled WGS sequence"/>
</dbReference>
<evidence type="ECO:0000256" key="1">
    <source>
        <dbReference type="SAM" id="Phobius"/>
    </source>
</evidence>
<dbReference type="STRING" id="1043493.SAMN05421637_1075"/>
<feature type="transmembrane region" description="Helical" evidence="1">
    <location>
        <begin position="193"/>
        <end position="214"/>
    </location>
</feature>
<protein>
    <submittedName>
        <fullName evidence="2">Uncharacterized protein</fullName>
    </submittedName>
</protein>
<reference evidence="3" key="1">
    <citation type="submission" date="2016-10" db="EMBL/GenBank/DDBJ databases">
        <authorList>
            <person name="Varghese N."/>
        </authorList>
    </citation>
    <scope>NUCLEOTIDE SEQUENCE [LARGE SCALE GENOMIC DNA]</scope>
    <source>
        <strain evidence="3">DSM 24868</strain>
    </source>
</reference>